<dbReference type="EMBL" id="CP042469">
    <property type="protein sequence ID" value="QOX62212.1"/>
    <property type="molecule type" value="Genomic_DNA"/>
</dbReference>
<name>A0ACD1A782_9FIRM</name>
<protein>
    <submittedName>
        <fullName evidence="1">Uncharacterized protein</fullName>
    </submittedName>
</protein>
<accession>A0ACD1A782</accession>
<sequence length="129" mass="14743">MMHKCVYCGKKFEDDSIKARGLTREFAVCSETCKEGTERYVRMDKKYKLHMYLAIFVAAISILLNLVLGKGMMLIYCMQVLAGVAFLIFPYPISSFESFYSCPIKAVVWVCRIIGMFFILFGIYLIAVA</sequence>
<keyword evidence="2" id="KW-1185">Reference proteome</keyword>
<evidence type="ECO:0000313" key="1">
    <source>
        <dbReference type="EMBL" id="QOX62212.1"/>
    </source>
</evidence>
<organism evidence="1 2">
    <name type="scientific">Anoxybacterium hadale</name>
    <dbReference type="NCBI Taxonomy" id="3408580"/>
    <lineage>
        <taxon>Bacteria</taxon>
        <taxon>Bacillati</taxon>
        <taxon>Bacillota</taxon>
        <taxon>Clostridia</taxon>
        <taxon>Peptostreptococcales</taxon>
        <taxon>Anaerovoracaceae</taxon>
        <taxon>Anoxybacterium</taxon>
    </lineage>
</organism>
<proteinExistence type="predicted"/>
<gene>
    <name evidence="1" type="ORF">FRZ06_02010</name>
</gene>
<evidence type="ECO:0000313" key="2">
    <source>
        <dbReference type="Proteomes" id="UP000594014"/>
    </source>
</evidence>
<dbReference type="Proteomes" id="UP000594014">
    <property type="component" value="Chromosome"/>
</dbReference>
<reference evidence="1" key="1">
    <citation type="submission" date="2019-08" db="EMBL/GenBank/DDBJ databases">
        <title>Genome sequence of Clostridiales bacterium MT110.</title>
        <authorList>
            <person name="Cao J."/>
        </authorList>
    </citation>
    <scope>NUCLEOTIDE SEQUENCE</scope>
    <source>
        <strain evidence="1">MT110</strain>
    </source>
</reference>